<keyword evidence="3" id="KW-1185">Reference proteome</keyword>
<accession>A0A8E2JP35</accession>
<evidence type="ECO:0000313" key="3">
    <source>
        <dbReference type="Proteomes" id="UP000250140"/>
    </source>
</evidence>
<dbReference type="Proteomes" id="UP000250140">
    <property type="component" value="Unassembled WGS sequence"/>
</dbReference>
<dbReference type="Pfam" id="PF06985">
    <property type="entry name" value="HET"/>
    <property type="match status" value="1"/>
</dbReference>
<name>A0A8E2JP35_9PEZI</name>
<protein>
    <recommendedName>
        <fullName evidence="1">Heterokaryon incompatibility domain-containing protein</fullName>
    </recommendedName>
</protein>
<feature type="non-terminal residue" evidence="2">
    <location>
        <position position="1"/>
    </location>
</feature>
<dbReference type="AlphaFoldDB" id="A0A8E2JP35"/>
<evidence type="ECO:0000313" key="2">
    <source>
        <dbReference type="EMBL" id="OCL04187.1"/>
    </source>
</evidence>
<organism evidence="2 3">
    <name type="scientific">Glonium stellatum</name>
    <dbReference type="NCBI Taxonomy" id="574774"/>
    <lineage>
        <taxon>Eukaryota</taxon>
        <taxon>Fungi</taxon>
        <taxon>Dikarya</taxon>
        <taxon>Ascomycota</taxon>
        <taxon>Pezizomycotina</taxon>
        <taxon>Dothideomycetes</taxon>
        <taxon>Pleosporomycetidae</taxon>
        <taxon>Gloniales</taxon>
        <taxon>Gloniaceae</taxon>
        <taxon>Glonium</taxon>
    </lineage>
</organism>
<reference evidence="2 3" key="1">
    <citation type="journal article" date="2016" name="Nat. Commun.">
        <title>Ectomycorrhizal ecology is imprinted in the genome of the dominant symbiotic fungus Cenococcum geophilum.</title>
        <authorList>
            <consortium name="DOE Joint Genome Institute"/>
            <person name="Peter M."/>
            <person name="Kohler A."/>
            <person name="Ohm R.A."/>
            <person name="Kuo A."/>
            <person name="Krutzmann J."/>
            <person name="Morin E."/>
            <person name="Arend M."/>
            <person name="Barry K.W."/>
            <person name="Binder M."/>
            <person name="Choi C."/>
            <person name="Clum A."/>
            <person name="Copeland A."/>
            <person name="Grisel N."/>
            <person name="Haridas S."/>
            <person name="Kipfer T."/>
            <person name="LaButti K."/>
            <person name="Lindquist E."/>
            <person name="Lipzen A."/>
            <person name="Maire R."/>
            <person name="Meier B."/>
            <person name="Mihaltcheva S."/>
            <person name="Molinier V."/>
            <person name="Murat C."/>
            <person name="Poggeler S."/>
            <person name="Quandt C.A."/>
            <person name="Sperisen C."/>
            <person name="Tritt A."/>
            <person name="Tisserant E."/>
            <person name="Crous P.W."/>
            <person name="Henrissat B."/>
            <person name="Nehls U."/>
            <person name="Egli S."/>
            <person name="Spatafora J.W."/>
            <person name="Grigoriev I.V."/>
            <person name="Martin F.M."/>
        </authorList>
    </citation>
    <scope>NUCLEOTIDE SEQUENCE [LARGE SCALE GENOMIC DNA]</scope>
    <source>
        <strain evidence="2 3">CBS 207.34</strain>
    </source>
</reference>
<dbReference type="PANTHER" id="PTHR24148">
    <property type="entry name" value="ANKYRIN REPEAT DOMAIN-CONTAINING PROTEIN 39 HOMOLOG-RELATED"/>
    <property type="match status" value="1"/>
</dbReference>
<dbReference type="InterPro" id="IPR010730">
    <property type="entry name" value="HET"/>
</dbReference>
<dbReference type="InterPro" id="IPR052895">
    <property type="entry name" value="HetReg/Transcr_Mod"/>
</dbReference>
<dbReference type="OrthoDB" id="3553147at2759"/>
<evidence type="ECO:0000259" key="1">
    <source>
        <dbReference type="Pfam" id="PF06985"/>
    </source>
</evidence>
<gene>
    <name evidence="2" type="ORF">AOQ84DRAFT_276132</name>
</gene>
<feature type="domain" description="Heterokaryon incompatibility" evidence="1">
    <location>
        <begin position="1"/>
        <end position="87"/>
    </location>
</feature>
<feature type="non-terminal residue" evidence="2">
    <location>
        <position position="87"/>
    </location>
</feature>
<sequence length="87" mass="10235">YEALSYVWGGDRTVPIYCNDREILATPNLVSALSSLRQKMPKYPRFCRTLWVDAICIDQDNLVERGHQVQLVKDIYWHARRVLIWLG</sequence>
<dbReference type="EMBL" id="KV750579">
    <property type="protein sequence ID" value="OCL04187.1"/>
    <property type="molecule type" value="Genomic_DNA"/>
</dbReference>
<proteinExistence type="predicted"/>
<dbReference type="PANTHER" id="PTHR24148:SF73">
    <property type="entry name" value="HET DOMAIN PROTEIN (AFU_ORTHOLOGUE AFUA_8G01020)"/>
    <property type="match status" value="1"/>
</dbReference>